<dbReference type="AlphaFoldDB" id="A0A8T1DAC0"/>
<dbReference type="Gene3D" id="3.10.10.10">
    <property type="entry name" value="HIV Type 1 Reverse Transcriptase, subunit A, domain 1"/>
    <property type="match status" value="1"/>
</dbReference>
<sequence length="324" mass="37052">MHQDYESNNGPTRVVSTKLLKKLLRAPDNEFCFMIQFEDSAKADRQKAQDWDALKGHPAEQLLLKYKNVVFRAHLLAVPPTRETDIKAEIELVDDAPVARKQFRLSEDMKTAIREWTREMLEAGIICRSKSPYSAPTFCVNKAVGWRIVHDFRGINAKIRLPATPVPRKEDIFDAMRNGKMFSSMNLLWGFFQVSLREQDIPYTAFSTPDGLFALLVTPMGLSCSPAAFNRLIQNVFADQKSFCQAYFDDLFVFTPSDDVDGHLAALEKVLERCKNEQLYVKLSKCTFCARDTMPRRLYRRRRHSHGSRQGSCDQTVATSPNEA</sequence>
<dbReference type="SUPFAM" id="SSF56672">
    <property type="entry name" value="DNA/RNA polymerases"/>
    <property type="match status" value="1"/>
</dbReference>
<proteinExistence type="predicted"/>
<feature type="domain" description="Reverse transcriptase" evidence="2">
    <location>
        <begin position="144"/>
        <end position="290"/>
    </location>
</feature>
<dbReference type="InterPro" id="IPR000477">
    <property type="entry name" value="RT_dom"/>
</dbReference>
<feature type="region of interest" description="Disordered" evidence="1">
    <location>
        <begin position="300"/>
        <end position="324"/>
    </location>
</feature>
<dbReference type="Pfam" id="PF00078">
    <property type="entry name" value="RVT_1"/>
    <property type="match status" value="1"/>
</dbReference>
<dbReference type="InterPro" id="IPR043128">
    <property type="entry name" value="Rev_trsase/Diguanyl_cyclase"/>
</dbReference>
<dbReference type="PANTHER" id="PTHR24559">
    <property type="entry name" value="TRANSPOSON TY3-I GAG-POL POLYPROTEIN"/>
    <property type="match status" value="1"/>
</dbReference>
<protein>
    <recommendedName>
        <fullName evidence="2">Reverse transcriptase domain-containing protein</fullName>
    </recommendedName>
</protein>
<evidence type="ECO:0000256" key="1">
    <source>
        <dbReference type="SAM" id="MobiDB-lite"/>
    </source>
</evidence>
<dbReference type="InterPro" id="IPR053134">
    <property type="entry name" value="RNA-dir_DNA_polymerase"/>
</dbReference>
<dbReference type="InterPro" id="IPR043502">
    <property type="entry name" value="DNA/RNA_pol_sf"/>
</dbReference>
<evidence type="ECO:0000259" key="2">
    <source>
        <dbReference type="Pfam" id="PF00078"/>
    </source>
</evidence>
<accession>A0A8T1DAC0</accession>
<dbReference type="Gene3D" id="3.30.70.270">
    <property type="match status" value="1"/>
</dbReference>
<reference evidence="3" key="1">
    <citation type="submission" date="2018-10" db="EMBL/GenBank/DDBJ databases">
        <title>Effector identification in a new, highly contiguous assembly of the strawberry crown rot pathogen Phytophthora cactorum.</title>
        <authorList>
            <person name="Armitage A.D."/>
            <person name="Nellist C.F."/>
            <person name="Bates H."/>
            <person name="Vickerstaff R.J."/>
            <person name="Harrison R.J."/>
        </authorList>
    </citation>
    <scope>NUCLEOTIDE SEQUENCE</scope>
    <source>
        <strain evidence="3">4032</strain>
    </source>
</reference>
<dbReference type="PANTHER" id="PTHR24559:SF444">
    <property type="entry name" value="REVERSE TRANSCRIPTASE DOMAIN-CONTAINING PROTEIN"/>
    <property type="match status" value="1"/>
</dbReference>
<dbReference type="Proteomes" id="UP000774804">
    <property type="component" value="Unassembled WGS sequence"/>
</dbReference>
<dbReference type="VEuPathDB" id="FungiDB:PC110_g23169"/>
<name>A0A8T1DAC0_9STRA</name>
<feature type="compositionally biased region" description="Polar residues" evidence="1">
    <location>
        <begin position="310"/>
        <end position="324"/>
    </location>
</feature>
<dbReference type="CDD" id="cd01647">
    <property type="entry name" value="RT_LTR"/>
    <property type="match status" value="1"/>
</dbReference>
<comment type="caution">
    <text evidence="3">The sequence shown here is derived from an EMBL/GenBank/DDBJ whole genome shotgun (WGS) entry which is preliminary data.</text>
</comment>
<evidence type="ECO:0000313" key="4">
    <source>
        <dbReference type="Proteomes" id="UP000774804"/>
    </source>
</evidence>
<gene>
    <name evidence="3" type="ORF">PC115_g4516</name>
</gene>
<evidence type="ECO:0000313" key="3">
    <source>
        <dbReference type="EMBL" id="KAG2936861.1"/>
    </source>
</evidence>
<organism evidence="3 4">
    <name type="scientific">Phytophthora cactorum</name>
    <dbReference type="NCBI Taxonomy" id="29920"/>
    <lineage>
        <taxon>Eukaryota</taxon>
        <taxon>Sar</taxon>
        <taxon>Stramenopiles</taxon>
        <taxon>Oomycota</taxon>
        <taxon>Peronosporomycetes</taxon>
        <taxon>Peronosporales</taxon>
        <taxon>Peronosporaceae</taxon>
        <taxon>Phytophthora</taxon>
    </lineage>
</organism>
<dbReference type="EMBL" id="RCMI01000087">
    <property type="protein sequence ID" value="KAG2936861.1"/>
    <property type="molecule type" value="Genomic_DNA"/>
</dbReference>